<dbReference type="EMBL" id="LR130779">
    <property type="protein sequence ID" value="VDN66261.1"/>
    <property type="molecule type" value="Genomic_DNA"/>
</dbReference>
<evidence type="ECO:0000313" key="1">
    <source>
        <dbReference type="EMBL" id="VDN66261.1"/>
    </source>
</evidence>
<organism evidence="1">
    <name type="scientific">Ectopseudomonas oleovorans</name>
    <name type="common">Pseudomonas oleovorans</name>
    <dbReference type="NCBI Taxonomy" id="301"/>
    <lineage>
        <taxon>Bacteria</taxon>
        <taxon>Pseudomonadati</taxon>
        <taxon>Pseudomonadota</taxon>
        <taxon>Gammaproteobacteria</taxon>
        <taxon>Pseudomonadales</taxon>
        <taxon>Pseudomonadaceae</taxon>
        <taxon>Ectopseudomonas</taxon>
    </lineage>
</organism>
<name>A0A653BCD3_ECTOL</name>
<protein>
    <submittedName>
        <fullName evidence="1">Uncharacterized protein</fullName>
    </submittedName>
</protein>
<proteinExistence type="predicted"/>
<dbReference type="AlphaFoldDB" id="A0A653BCD3"/>
<sequence>MSKSTGTNRAVMTLLNKLSNSLLLVALDSTKGFALVIPLFARGSEGRGEKRSPALCP</sequence>
<accession>A0A653BCD3</accession>
<gene>
    <name evidence="1" type="ORF">POT9AD_5286</name>
</gene>
<reference evidence="1" key="1">
    <citation type="submission" date="2018-11" db="EMBL/GenBank/DDBJ databases">
        <authorList>
            <consortium name="Genoscope - CEA"/>
            <person name="William W."/>
        </authorList>
    </citation>
    <scope>NUCLEOTIDE SEQUENCE [LARGE SCALE GENOMIC DNA]</scope>
    <source>
        <strain evidence="1">T9AD</strain>
    </source>
</reference>